<evidence type="ECO:0000313" key="2">
    <source>
        <dbReference type="Proteomes" id="UP000321638"/>
    </source>
</evidence>
<protein>
    <submittedName>
        <fullName evidence="1">Uncharacterized protein</fullName>
    </submittedName>
</protein>
<dbReference type="AlphaFoldDB" id="A0A5C8PU83"/>
<proteinExistence type="predicted"/>
<gene>
    <name evidence="1" type="ORF">FHP25_03700</name>
</gene>
<evidence type="ECO:0000313" key="1">
    <source>
        <dbReference type="EMBL" id="TXL81644.1"/>
    </source>
</evidence>
<dbReference type="OrthoDB" id="1373089at2"/>
<organism evidence="1 2">
    <name type="scientific">Vineibacter terrae</name>
    <dbReference type="NCBI Taxonomy" id="2586908"/>
    <lineage>
        <taxon>Bacteria</taxon>
        <taxon>Pseudomonadati</taxon>
        <taxon>Pseudomonadota</taxon>
        <taxon>Alphaproteobacteria</taxon>
        <taxon>Hyphomicrobiales</taxon>
        <taxon>Vineibacter</taxon>
    </lineage>
</organism>
<dbReference type="RefSeq" id="WP_147845552.1">
    <property type="nucleotide sequence ID" value="NZ_VDUZ01000003.1"/>
</dbReference>
<name>A0A5C8PU83_9HYPH</name>
<dbReference type="EMBL" id="VDUZ01000003">
    <property type="protein sequence ID" value="TXL81644.1"/>
    <property type="molecule type" value="Genomic_DNA"/>
</dbReference>
<keyword evidence="2" id="KW-1185">Reference proteome</keyword>
<sequence>MCGGFDVTRSGWVNSWSGHTTNCYYCCVAYLLNMTTEALFRRSQIMQEDSGTLRDVNLLFAEALSPRDAAKVVSHTFFAPDLEGQIGVFMRSLTFGDAVGFGYTRPDGTGHMVVVSRHDLNGHNIYFDVQNSTMPELFPPEGGDFVQATLFYKSHP</sequence>
<dbReference type="Proteomes" id="UP000321638">
    <property type="component" value="Unassembled WGS sequence"/>
</dbReference>
<reference evidence="1 2" key="1">
    <citation type="submission" date="2019-06" db="EMBL/GenBank/DDBJ databases">
        <title>New taxonomy in bacterial strain CC-CFT640, isolated from vineyard.</title>
        <authorList>
            <person name="Lin S.-Y."/>
            <person name="Tsai C.-F."/>
            <person name="Young C.-C."/>
        </authorList>
    </citation>
    <scope>NUCLEOTIDE SEQUENCE [LARGE SCALE GENOMIC DNA]</scope>
    <source>
        <strain evidence="1 2">CC-CFT640</strain>
    </source>
</reference>
<accession>A0A5C8PU83</accession>
<comment type="caution">
    <text evidence="1">The sequence shown here is derived from an EMBL/GenBank/DDBJ whole genome shotgun (WGS) entry which is preliminary data.</text>
</comment>